<evidence type="ECO:0000313" key="2">
    <source>
        <dbReference type="Proteomes" id="UP000245207"/>
    </source>
</evidence>
<proteinExistence type="predicted"/>
<protein>
    <submittedName>
        <fullName evidence="1">Uncharacterized protein</fullName>
    </submittedName>
</protein>
<reference evidence="1 2" key="1">
    <citation type="journal article" date="2018" name="Mol. Plant">
        <title>The genome of Artemisia annua provides insight into the evolution of Asteraceae family and artemisinin biosynthesis.</title>
        <authorList>
            <person name="Shen Q."/>
            <person name="Zhang L."/>
            <person name="Liao Z."/>
            <person name="Wang S."/>
            <person name="Yan T."/>
            <person name="Shi P."/>
            <person name="Liu M."/>
            <person name="Fu X."/>
            <person name="Pan Q."/>
            <person name="Wang Y."/>
            <person name="Lv Z."/>
            <person name="Lu X."/>
            <person name="Zhang F."/>
            <person name="Jiang W."/>
            <person name="Ma Y."/>
            <person name="Chen M."/>
            <person name="Hao X."/>
            <person name="Li L."/>
            <person name="Tang Y."/>
            <person name="Lv G."/>
            <person name="Zhou Y."/>
            <person name="Sun X."/>
            <person name="Brodelius P.E."/>
            <person name="Rose J.K.C."/>
            <person name="Tang K."/>
        </authorList>
    </citation>
    <scope>NUCLEOTIDE SEQUENCE [LARGE SCALE GENOMIC DNA]</scope>
    <source>
        <strain evidence="2">cv. Huhao1</strain>
        <tissue evidence="1">Leaf</tissue>
    </source>
</reference>
<dbReference type="EMBL" id="PKPP01024986">
    <property type="protein sequence ID" value="PWA33860.1"/>
    <property type="molecule type" value="Genomic_DNA"/>
</dbReference>
<dbReference type="Proteomes" id="UP000245207">
    <property type="component" value="Unassembled WGS sequence"/>
</dbReference>
<keyword evidence="2" id="KW-1185">Reference proteome</keyword>
<accession>A0A2U1KAS9</accession>
<evidence type="ECO:0000313" key="1">
    <source>
        <dbReference type="EMBL" id="PWA33860.1"/>
    </source>
</evidence>
<comment type="caution">
    <text evidence="1">The sequence shown here is derived from an EMBL/GenBank/DDBJ whole genome shotgun (WGS) entry which is preliminary data.</text>
</comment>
<sequence>MCKTDCFVNESNDEVDCFAGTSHGFSKSTFQRGKNICKLDDYFEYEIDGGYGFTSEEASFKDDVSEQLKLDMDSLNGKKPIIPMMQIT</sequence>
<gene>
    <name evidence="1" type="ORF">CTI12_AA624620</name>
</gene>
<dbReference type="AlphaFoldDB" id="A0A2U1KAS9"/>
<organism evidence="1 2">
    <name type="scientific">Artemisia annua</name>
    <name type="common">Sweet wormwood</name>
    <dbReference type="NCBI Taxonomy" id="35608"/>
    <lineage>
        <taxon>Eukaryota</taxon>
        <taxon>Viridiplantae</taxon>
        <taxon>Streptophyta</taxon>
        <taxon>Embryophyta</taxon>
        <taxon>Tracheophyta</taxon>
        <taxon>Spermatophyta</taxon>
        <taxon>Magnoliopsida</taxon>
        <taxon>eudicotyledons</taxon>
        <taxon>Gunneridae</taxon>
        <taxon>Pentapetalae</taxon>
        <taxon>asterids</taxon>
        <taxon>campanulids</taxon>
        <taxon>Asterales</taxon>
        <taxon>Asteraceae</taxon>
        <taxon>Asteroideae</taxon>
        <taxon>Anthemideae</taxon>
        <taxon>Artemisiinae</taxon>
        <taxon>Artemisia</taxon>
    </lineage>
</organism>
<name>A0A2U1KAS9_ARTAN</name>